<feature type="transmembrane region" description="Helical" evidence="7">
    <location>
        <begin position="277"/>
        <end position="299"/>
    </location>
</feature>
<evidence type="ECO:0000256" key="6">
    <source>
        <dbReference type="ARBA" id="ARBA00023136"/>
    </source>
</evidence>
<evidence type="ECO:0000313" key="10">
    <source>
        <dbReference type="Proteomes" id="UP000199309"/>
    </source>
</evidence>
<reference evidence="9 10" key="1">
    <citation type="submission" date="2016-10" db="EMBL/GenBank/DDBJ databases">
        <authorList>
            <person name="de Groot N.N."/>
        </authorList>
    </citation>
    <scope>NUCLEOTIDE SEQUENCE [LARGE SCALE GENOMIC DNA]</scope>
    <source>
        <strain evidence="9 10">DSM 16981</strain>
    </source>
</reference>
<organism evidence="9 10">
    <name type="scientific">Megasphaera paucivorans</name>
    <dbReference type="NCBI Taxonomy" id="349095"/>
    <lineage>
        <taxon>Bacteria</taxon>
        <taxon>Bacillati</taxon>
        <taxon>Bacillota</taxon>
        <taxon>Negativicutes</taxon>
        <taxon>Veillonellales</taxon>
        <taxon>Veillonellaceae</taxon>
        <taxon>Megasphaera</taxon>
    </lineage>
</organism>
<keyword evidence="10" id="KW-1185">Reference proteome</keyword>
<evidence type="ECO:0000256" key="5">
    <source>
        <dbReference type="ARBA" id="ARBA00022989"/>
    </source>
</evidence>
<feature type="transmembrane region" description="Helical" evidence="7">
    <location>
        <begin position="88"/>
        <end position="105"/>
    </location>
</feature>
<evidence type="ECO:0000256" key="2">
    <source>
        <dbReference type="ARBA" id="ARBA00022448"/>
    </source>
</evidence>
<name>A0A1G9R5K4_9FIRM</name>
<evidence type="ECO:0000259" key="8">
    <source>
        <dbReference type="PROSITE" id="PS50850"/>
    </source>
</evidence>
<sequence length="436" mass="48031">MENIMENITSKTSTMTNFRWKIAFLIFLISFVAYMDRVNLSVATPVIMQEFGFTKIDMGFIQTCFFAGYALMQVPGGMLAEKLGFRRTGALAILWWSVFTVLTALSKGKFSFAVIRFMFGIGEGPVFPSLGSATFKWFNSKEKGSASSSILLGTFFGPVVGPAVTVALMAAFGWHIVFVLFGLVGALLAWVWFHFAKDTPSDSPYVNNEEAIHINDGRLSDTDNKKTMAPWGKFLRSSQFWAVGLQFCVIDYIMYVFLAWLPLYLTETQGFSLTKMGIWASFPWIALMAVVFLAGYISDKFAKSANSNRQYTMRTITAIIGVVICSFGLYIASHTANPIMNIIWMSVSLGSLGLTFSAGWSTVISLGGKYTGSVSGWMNFWGNIGGVLAPIVTAFLVTNYGWNQAFTATSLFGIIAIVAWIFVKPGNPLVSEDVTE</sequence>
<dbReference type="PANTHER" id="PTHR11662">
    <property type="entry name" value="SOLUTE CARRIER FAMILY 17"/>
    <property type="match status" value="1"/>
</dbReference>
<protein>
    <submittedName>
        <fullName evidence="9">MFS transporter, ACS family, glucarate transporter</fullName>
    </submittedName>
</protein>
<evidence type="ECO:0000256" key="3">
    <source>
        <dbReference type="ARBA" id="ARBA00022475"/>
    </source>
</evidence>
<feature type="transmembrane region" description="Helical" evidence="7">
    <location>
        <begin position="150"/>
        <end position="170"/>
    </location>
</feature>
<feature type="transmembrane region" description="Helical" evidence="7">
    <location>
        <begin position="176"/>
        <end position="195"/>
    </location>
</feature>
<keyword evidence="5 7" id="KW-1133">Transmembrane helix</keyword>
<dbReference type="InterPro" id="IPR020846">
    <property type="entry name" value="MFS_dom"/>
</dbReference>
<feature type="transmembrane region" description="Helical" evidence="7">
    <location>
        <begin position="59"/>
        <end position="76"/>
    </location>
</feature>
<accession>A0A1G9R5K4</accession>
<feature type="transmembrane region" description="Helical" evidence="7">
    <location>
        <begin position="343"/>
        <end position="368"/>
    </location>
</feature>
<dbReference type="InterPro" id="IPR050382">
    <property type="entry name" value="MFS_Na/Anion_cotransporter"/>
</dbReference>
<dbReference type="GO" id="GO:0022857">
    <property type="term" value="F:transmembrane transporter activity"/>
    <property type="evidence" value="ECO:0007669"/>
    <property type="project" value="InterPro"/>
</dbReference>
<evidence type="ECO:0000256" key="1">
    <source>
        <dbReference type="ARBA" id="ARBA00004651"/>
    </source>
</evidence>
<dbReference type="PIRSF" id="PIRSF002808">
    <property type="entry name" value="Hexose_phosphate_transp"/>
    <property type="match status" value="1"/>
</dbReference>
<dbReference type="RefSeq" id="WP_245675049.1">
    <property type="nucleotide sequence ID" value="NZ_FNHQ01000002.1"/>
</dbReference>
<feature type="transmembrane region" description="Helical" evidence="7">
    <location>
        <begin position="380"/>
        <end position="398"/>
    </location>
</feature>
<dbReference type="InterPro" id="IPR036259">
    <property type="entry name" value="MFS_trans_sf"/>
</dbReference>
<dbReference type="InterPro" id="IPR000849">
    <property type="entry name" value="Sugar_P_transporter"/>
</dbReference>
<proteinExistence type="predicted"/>
<feature type="transmembrane region" description="Helical" evidence="7">
    <location>
        <begin position="240"/>
        <end position="265"/>
    </location>
</feature>
<keyword evidence="6 7" id="KW-0472">Membrane</keyword>
<evidence type="ECO:0000256" key="4">
    <source>
        <dbReference type="ARBA" id="ARBA00022692"/>
    </source>
</evidence>
<keyword evidence="4 7" id="KW-0812">Transmembrane</keyword>
<dbReference type="GO" id="GO:0005886">
    <property type="term" value="C:plasma membrane"/>
    <property type="evidence" value="ECO:0007669"/>
    <property type="project" value="UniProtKB-SubCell"/>
</dbReference>
<dbReference type="InterPro" id="IPR011701">
    <property type="entry name" value="MFS"/>
</dbReference>
<feature type="transmembrane region" description="Helical" evidence="7">
    <location>
        <begin position="311"/>
        <end position="331"/>
    </location>
</feature>
<dbReference type="SUPFAM" id="SSF103473">
    <property type="entry name" value="MFS general substrate transporter"/>
    <property type="match status" value="1"/>
</dbReference>
<comment type="subcellular location">
    <subcellularLocation>
        <location evidence="1">Cell membrane</location>
        <topology evidence="1">Multi-pass membrane protein</topology>
    </subcellularLocation>
</comment>
<dbReference type="Proteomes" id="UP000199309">
    <property type="component" value="Unassembled WGS sequence"/>
</dbReference>
<dbReference type="EMBL" id="FNHQ01000002">
    <property type="protein sequence ID" value="SDM18390.1"/>
    <property type="molecule type" value="Genomic_DNA"/>
</dbReference>
<dbReference type="Pfam" id="PF07690">
    <property type="entry name" value="MFS_1"/>
    <property type="match status" value="1"/>
</dbReference>
<dbReference type="CDD" id="cd17319">
    <property type="entry name" value="MFS_ExuT_GudP_like"/>
    <property type="match status" value="1"/>
</dbReference>
<feature type="transmembrane region" description="Helical" evidence="7">
    <location>
        <begin position="404"/>
        <end position="423"/>
    </location>
</feature>
<evidence type="ECO:0000256" key="7">
    <source>
        <dbReference type="SAM" id="Phobius"/>
    </source>
</evidence>
<dbReference type="PROSITE" id="PS50850">
    <property type="entry name" value="MFS"/>
    <property type="match status" value="1"/>
</dbReference>
<feature type="domain" description="Major facilitator superfamily (MFS) profile" evidence="8">
    <location>
        <begin position="22"/>
        <end position="428"/>
    </location>
</feature>
<keyword evidence="2" id="KW-0813">Transport</keyword>
<dbReference type="Gene3D" id="1.20.1250.20">
    <property type="entry name" value="MFS general substrate transporter like domains"/>
    <property type="match status" value="2"/>
</dbReference>
<dbReference type="AlphaFoldDB" id="A0A1G9R5K4"/>
<evidence type="ECO:0000313" key="9">
    <source>
        <dbReference type="EMBL" id="SDM18390.1"/>
    </source>
</evidence>
<dbReference type="PANTHER" id="PTHR11662:SF399">
    <property type="entry name" value="FI19708P1-RELATED"/>
    <property type="match status" value="1"/>
</dbReference>
<gene>
    <name evidence="9" type="ORF">SAMN05660299_00402</name>
</gene>
<keyword evidence="3" id="KW-1003">Cell membrane</keyword>